<reference evidence="3 4" key="1">
    <citation type="submission" date="2017-11" db="EMBL/GenBank/DDBJ databases">
        <title>De novo assembly and phasing of dikaryotic genomes from two isolates of Puccinia coronata f. sp. avenae, the causal agent of oat crown rust.</title>
        <authorList>
            <person name="Miller M.E."/>
            <person name="Zhang Y."/>
            <person name="Omidvar V."/>
            <person name="Sperschneider J."/>
            <person name="Schwessinger B."/>
            <person name="Raley C."/>
            <person name="Palmer J.M."/>
            <person name="Garnica D."/>
            <person name="Upadhyaya N."/>
            <person name="Rathjen J."/>
            <person name="Taylor J.M."/>
            <person name="Park R.F."/>
            <person name="Dodds P.N."/>
            <person name="Hirsch C.D."/>
            <person name="Kianian S.F."/>
            <person name="Figueroa M."/>
        </authorList>
    </citation>
    <scope>NUCLEOTIDE SEQUENCE [LARGE SCALE GENOMIC DNA]</scope>
    <source>
        <strain evidence="3">12SD80</strain>
    </source>
</reference>
<feature type="region of interest" description="Disordered" evidence="1">
    <location>
        <begin position="892"/>
        <end position="913"/>
    </location>
</feature>
<dbReference type="Pfam" id="PF18802">
    <property type="entry name" value="CxC1"/>
    <property type="match status" value="1"/>
</dbReference>
<evidence type="ECO:0000313" key="3">
    <source>
        <dbReference type="EMBL" id="PLW36844.1"/>
    </source>
</evidence>
<evidence type="ECO:0000259" key="2">
    <source>
        <dbReference type="Pfam" id="PF18802"/>
    </source>
</evidence>
<dbReference type="PANTHER" id="PTHR33096">
    <property type="entry name" value="CXC2 DOMAIN-CONTAINING PROTEIN"/>
    <property type="match status" value="1"/>
</dbReference>
<sequence>MSGPFRNRRTSYRPRIAPLKARLRALERLEQLSNGTGGLRRINPGIIAHHQREPDLEELQQDSDHLVNLENSLQAEDFNTGNARFEQTDFDPSDTQGGSSMLDHVQRYHTFINQQNREKKLKENWDAVTPSLLSAYLLLKSETRNWTNTNWTNDMTGLFCTCEPTGCHFRTVDMIDLNFQQRKEILFCNCTPDIIRLLGHGYLGYPLLTSKGKKRDLRQAFSNTVDIYRLLLNQINNIFNDAMSLTKQQKLARDSCPACFGPKLPTDSQPLIICLDGNFQHRHHFAASKNYLELTTPGKFIHPDAISQIDKTIHDQEDLLRVRSTSDQCADSHKAANDKQNQTTWKACNDTGLMGCCCRHDAAVLRDVHPEREVRVLYDIGCTLKKFVSLRQLFPEAADRLHFGTSVFHSYVHNWKCQLEFSPRLNIGWGLSDGEGLERLWSYLATLVSPLRYSTRSHRLGALQHKIEFHDKKGIVSLIHWIKHKQKMAVDCSEKAKDELASLSRTQNPFSSNQTNYTRKFFETQWQDQRSFQQTHTSSETEERERLAEFLDRQATLEILRQRLMEADERDPTSFQSLIETVFEIADNQEQQRLVEINFTSFPAHLLGSNQEEQNARLLIWHAKSKLYAHTVQLHLERQPLYRGTHIGTTLSTRILAAIEQRKKPVLAAIKKFNNYRASYLTRFAPSEVNLPENCPLTYHSFTNILLDSAFWQDVYLFHSQAPWAKSADVRTGIQAFLMIDRSNEELFLIKNELNSATSWAVELHGCIKARIDYLKDRVVGGLQNEDAVRLATSIDMGKCEDVMKVALVISVLEDQLAKHEALMRSWAGDVHDLWTTLYGSIPELHPWFRLVDNLPLPTIVGNTGIDEEEGSETDVDEDEVDPVLMQNLLNIGHNNQENPNGRVGNGSENLDV</sequence>
<name>A0A2N5UGG5_9BASI</name>
<dbReference type="PANTHER" id="PTHR33096:SF1">
    <property type="entry name" value="CXC1-LIKE CYSTEINE CLUSTER ASSOCIATED WITH KDZ TRANSPOSASES DOMAIN-CONTAINING PROTEIN"/>
    <property type="match status" value="1"/>
</dbReference>
<organism evidence="3 4">
    <name type="scientific">Puccinia coronata f. sp. avenae</name>
    <dbReference type="NCBI Taxonomy" id="200324"/>
    <lineage>
        <taxon>Eukaryota</taxon>
        <taxon>Fungi</taxon>
        <taxon>Dikarya</taxon>
        <taxon>Basidiomycota</taxon>
        <taxon>Pucciniomycotina</taxon>
        <taxon>Pucciniomycetes</taxon>
        <taxon>Pucciniales</taxon>
        <taxon>Pucciniaceae</taxon>
        <taxon>Puccinia</taxon>
    </lineage>
</organism>
<protein>
    <recommendedName>
        <fullName evidence="2">CxC1-like cysteine cluster associated with KDZ transposases domain-containing protein</fullName>
    </recommendedName>
</protein>
<accession>A0A2N5UGG5</accession>
<comment type="caution">
    <text evidence="3">The sequence shown here is derived from an EMBL/GenBank/DDBJ whole genome shotgun (WGS) entry which is preliminary data.</text>
</comment>
<proteinExistence type="predicted"/>
<dbReference type="InterPro" id="IPR040521">
    <property type="entry name" value="KDZ"/>
</dbReference>
<dbReference type="Proteomes" id="UP000235392">
    <property type="component" value="Unassembled WGS sequence"/>
</dbReference>
<evidence type="ECO:0000313" key="4">
    <source>
        <dbReference type="Proteomes" id="UP000235392"/>
    </source>
</evidence>
<dbReference type="EMBL" id="PGCI01000153">
    <property type="protein sequence ID" value="PLW36844.1"/>
    <property type="molecule type" value="Genomic_DNA"/>
</dbReference>
<evidence type="ECO:0000256" key="1">
    <source>
        <dbReference type="SAM" id="MobiDB-lite"/>
    </source>
</evidence>
<dbReference type="Pfam" id="PF18758">
    <property type="entry name" value="KDZ"/>
    <property type="match status" value="2"/>
</dbReference>
<feature type="domain" description="CxC1-like cysteine cluster associated with KDZ transposases" evidence="2">
    <location>
        <begin position="145"/>
        <end position="204"/>
    </location>
</feature>
<dbReference type="AlphaFoldDB" id="A0A2N5UGG5"/>
<dbReference type="InterPro" id="IPR041320">
    <property type="entry name" value="CxC1"/>
</dbReference>
<gene>
    <name evidence="3" type="ORF">PCASD_15265</name>
</gene>